<dbReference type="HOGENOM" id="CLU_3287375_0_0_9"/>
<dbReference type="STRING" id="553973.CLOHYLEM_04063"/>
<reference evidence="1" key="2">
    <citation type="submission" date="2013-06" db="EMBL/GenBank/DDBJ databases">
        <title>Draft genome sequence of Clostridium hylemonae (DSM 15053).</title>
        <authorList>
            <person name="Sudarsanam P."/>
            <person name="Ley R."/>
            <person name="Guruge J."/>
            <person name="Turnbaugh P.J."/>
            <person name="Mahowald M."/>
            <person name="Liep D."/>
            <person name="Gordon J."/>
        </authorList>
    </citation>
    <scope>NUCLEOTIDE SEQUENCE</scope>
    <source>
        <strain evidence="1">DSM 15053</strain>
    </source>
</reference>
<protein>
    <submittedName>
        <fullName evidence="1">Uncharacterized protein</fullName>
    </submittedName>
</protein>
<proteinExistence type="predicted"/>
<dbReference type="EMBL" id="ABYI02000003">
    <property type="protein sequence ID" value="EEG75897.1"/>
    <property type="molecule type" value="Genomic_DNA"/>
</dbReference>
<gene>
    <name evidence="1" type="ORF">CLOHYLEM_04063</name>
</gene>
<organism evidence="1 2">
    <name type="scientific">[Clostridium] hylemonae DSM 15053</name>
    <dbReference type="NCBI Taxonomy" id="553973"/>
    <lineage>
        <taxon>Bacteria</taxon>
        <taxon>Bacillati</taxon>
        <taxon>Bacillota</taxon>
        <taxon>Clostridia</taxon>
        <taxon>Lachnospirales</taxon>
        <taxon>Lachnospiraceae</taxon>
    </lineage>
</organism>
<reference evidence="1" key="1">
    <citation type="submission" date="2009-02" db="EMBL/GenBank/DDBJ databases">
        <authorList>
            <person name="Fulton L."/>
            <person name="Clifton S."/>
            <person name="Fulton B."/>
            <person name="Xu J."/>
            <person name="Minx P."/>
            <person name="Pepin K.H."/>
            <person name="Johnson M."/>
            <person name="Bhonagiri V."/>
            <person name="Nash W.E."/>
            <person name="Mardis E.R."/>
            <person name="Wilson R.K."/>
        </authorList>
    </citation>
    <scope>NUCLEOTIDE SEQUENCE [LARGE SCALE GENOMIC DNA]</scope>
    <source>
        <strain evidence="1">DSM 15053</strain>
    </source>
</reference>
<sequence length="40" mass="4513">MYCANKKESVRHSITAACSVMRYCSLNTPPIGEYNIYKAV</sequence>
<comment type="caution">
    <text evidence="1">The sequence shown here is derived from an EMBL/GenBank/DDBJ whole genome shotgun (WGS) entry which is preliminary data.</text>
</comment>
<keyword evidence="2" id="KW-1185">Reference proteome</keyword>
<evidence type="ECO:0000313" key="1">
    <source>
        <dbReference type="EMBL" id="EEG75897.1"/>
    </source>
</evidence>
<evidence type="ECO:0000313" key="2">
    <source>
        <dbReference type="Proteomes" id="UP000004893"/>
    </source>
</evidence>
<dbReference type="Proteomes" id="UP000004893">
    <property type="component" value="Unassembled WGS sequence"/>
</dbReference>
<name>C0BW34_9FIRM</name>
<dbReference type="AlphaFoldDB" id="C0BW34"/>
<accession>C0BW34</accession>